<dbReference type="STRING" id="167548.EU98_0245"/>
<comment type="subcellular location">
    <subcellularLocation>
        <location evidence="1">Endomembrane system</location>
        <topology evidence="1">Multi-pass membrane protein</topology>
    </subcellularLocation>
</comment>
<dbReference type="InterPro" id="IPR007318">
    <property type="entry name" value="Phopholipid_MeTrfase"/>
</dbReference>
<dbReference type="eggNOG" id="COG2020">
    <property type="taxonomic scope" value="Bacteria"/>
</dbReference>
<evidence type="ECO:0000256" key="3">
    <source>
        <dbReference type="ARBA" id="ARBA00022989"/>
    </source>
</evidence>
<dbReference type="Gene3D" id="1.20.120.1630">
    <property type="match status" value="1"/>
</dbReference>
<keyword evidence="3 5" id="KW-1133">Transmembrane helix</keyword>
<evidence type="ECO:0000256" key="4">
    <source>
        <dbReference type="ARBA" id="ARBA00023136"/>
    </source>
</evidence>
<dbReference type="PANTHER" id="PTHR12714:SF26">
    <property type="entry name" value="ISOPRENYLCYSTEINE CARBOXYLMETHYLTRANSFERASE FAMILY PROTEIN"/>
    <property type="match status" value="1"/>
</dbReference>
<feature type="transmembrane region" description="Helical" evidence="5">
    <location>
        <begin position="47"/>
        <end position="67"/>
    </location>
</feature>
<organism evidence="6 7">
    <name type="scientific">Prochlorococcus marinus str. MIT 9314</name>
    <dbReference type="NCBI Taxonomy" id="167548"/>
    <lineage>
        <taxon>Bacteria</taxon>
        <taxon>Bacillati</taxon>
        <taxon>Cyanobacteriota</taxon>
        <taxon>Cyanophyceae</taxon>
        <taxon>Synechococcales</taxon>
        <taxon>Prochlorococcaceae</taxon>
        <taxon>Prochlorococcus</taxon>
    </lineage>
</organism>
<comment type="caution">
    <text evidence="6">The sequence shown here is derived from an EMBL/GenBank/DDBJ whole genome shotgun (WGS) entry which is preliminary data.</text>
</comment>
<evidence type="ECO:0000313" key="6">
    <source>
        <dbReference type="EMBL" id="KGG03447.1"/>
    </source>
</evidence>
<accession>A0A0A2ARG7</accession>
<sequence>MSKFQLKYFFKAAYDLILVFLQFFIISLYFFQFDFLAQKQIIQVSPFSYSLGILIIIIAFIMMLVSIKDLGRNLSPFPRPINKSNLVTTGIYRFTRHPMYYSLILISIGVFIIKLSIYYLFLTIILALIIKFKIALEEKYLINKFKNYLLYKNEVKF</sequence>
<dbReference type="EMBL" id="JNAO01000002">
    <property type="protein sequence ID" value="KGG03447.1"/>
    <property type="molecule type" value="Genomic_DNA"/>
</dbReference>
<dbReference type="Pfam" id="PF04191">
    <property type="entry name" value="PEMT"/>
    <property type="match status" value="1"/>
</dbReference>
<gene>
    <name evidence="6" type="ORF">EU98_0245</name>
</gene>
<proteinExistence type="predicted"/>
<name>A0A0A2ARG7_PROMR</name>
<protein>
    <recommendedName>
        <fullName evidence="8">Isoprenylcysteine carboxylmethyltransferase family protein</fullName>
    </recommendedName>
</protein>
<evidence type="ECO:0000256" key="1">
    <source>
        <dbReference type="ARBA" id="ARBA00004127"/>
    </source>
</evidence>
<dbReference type="GO" id="GO:0012505">
    <property type="term" value="C:endomembrane system"/>
    <property type="evidence" value="ECO:0007669"/>
    <property type="project" value="UniProtKB-SubCell"/>
</dbReference>
<evidence type="ECO:0000256" key="5">
    <source>
        <dbReference type="SAM" id="Phobius"/>
    </source>
</evidence>
<dbReference type="PANTHER" id="PTHR12714">
    <property type="entry name" value="PROTEIN-S ISOPRENYLCYSTEINE O-METHYLTRANSFERASE"/>
    <property type="match status" value="1"/>
</dbReference>
<dbReference type="Proteomes" id="UP000030533">
    <property type="component" value="Unassembled WGS sequence"/>
</dbReference>
<dbReference type="RefSeq" id="WP_032515086.1">
    <property type="nucleotide sequence ID" value="NZ_JNAO01000002.1"/>
</dbReference>
<evidence type="ECO:0000313" key="7">
    <source>
        <dbReference type="Proteomes" id="UP000030533"/>
    </source>
</evidence>
<keyword evidence="4 5" id="KW-0472">Membrane</keyword>
<keyword evidence="2 5" id="KW-0812">Transmembrane</keyword>
<dbReference type="AlphaFoldDB" id="A0A0A2ARG7"/>
<evidence type="ECO:0000256" key="2">
    <source>
        <dbReference type="ARBA" id="ARBA00022692"/>
    </source>
</evidence>
<dbReference type="GO" id="GO:0004671">
    <property type="term" value="F:protein C-terminal S-isoprenylcysteine carboxyl O-methyltransferase activity"/>
    <property type="evidence" value="ECO:0007669"/>
    <property type="project" value="TreeGrafter"/>
</dbReference>
<feature type="transmembrane region" description="Helical" evidence="5">
    <location>
        <begin position="12"/>
        <end position="31"/>
    </location>
</feature>
<evidence type="ECO:0008006" key="8">
    <source>
        <dbReference type="Google" id="ProtNLM"/>
    </source>
</evidence>
<reference evidence="7" key="1">
    <citation type="journal article" date="2014" name="Sci. Data">
        <title>Genomes of diverse isolates of the marine cyanobacterium Prochlorococcus.</title>
        <authorList>
            <person name="Biller S."/>
            <person name="Berube P."/>
            <person name="Thompson J."/>
            <person name="Kelly L."/>
            <person name="Roggensack S."/>
            <person name="Awad L."/>
            <person name="Roache-Johnson K."/>
            <person name="Ding H."/>
            <person name="Giovannoni S.J."/>
            <person name="Moore L.R."/>
            <person name="Chisholm S.W."/>
        </authorList>
    </citation>
    <scope>NUCLEOTIDE SEQUENCE [LARGE SCALE GENOMIC DNA]</scope>
    <source>
        <strain evidence="7">MIT 9314</strain>
    </source>
</reference>
<feature type="transmembrane region" description="Helical" evidence="5">
    <location>
        <begin position="103"/>
        <end position="130"/>
    </location>
</feature>